<dbReference type="RefSeq" id="WP_387408238.1">
    <property type="nucleotide sequence ID" value="NZ_JBIASD010000001.1"/>
</dbReference>
<feature type="chain" id="PRO_5045852236" description="LppX_LprAFG lipoprotein" evidence="1">
    <location>
        <begin position="28"/>
        <end position="298"/>
    </location>
</feature>
<dbReference type="Proteomes" id="UP001602013">
    <property type="component" value="Unassembled WGS sequence"/>
</dbReference>
<evidence type="ECO:0000313" key="3">
    <source>
        <dbReference type="Proteomes" id="UP001602013"/>
    </source>
</evidence>
<dbReference type="EMBL" id="JBIASD010000001">
    <property type="protein sequence ID" value="MFF3664198.1"/>
    <property type="molecule type" value="Genomic_DNA"/>
</dbReference>
<comment type="caution">
    <text evidence="2">The sequence shown here is derived from an EMBL/GenBank/DDBJ whole genome shotgun (WGS) entry which is preliminary data.</text>
</comment>
<gene>
    <name evidence="2" type="ORF">ACFYXI_01295</name>
</gene>
<protein>
    <recommendedName>
        <fullName evidence="4">LppX_LprAFG lipoprotein</fullName>
    </recommendedName>
</protein>
<proteinExistence type="predicted"/>
<accession>A0ABW6SK20</accession>
<organism evidence="2 3">
    <name type="scientific">Microtetraspora malaysiensis</name>
    <dbReference type="NCBI Taxonomy" id="161358"/>
    <lineage>
        <taxon>Bacteria</taxon>
        <taxon>Bacillati</taxon>
        <taxon>Actinomycetota</taxon>
        <taxon>Actinomycetes</taxon>
        <taxon>Streptosporangiales</taxon>
        <taxon>Streptosporangiaceae</taxon>
        <taxon>Microtetraspora</taxon>
    </lineage>
</organism>
<dbReference type="InterPro" id="IPR029046">
    <property type="entry name" value="LolA/LolB/LppX"/>
</dbReference>
<dbReference type="Gene3D" id="2.50.20.20">
    <property type="match status" value="1"/>
</dbReference>
<dbReference type="SUPFAM" id="SSF89392">
    <property type="entry name" value="Prokaryotic lipoproteins and lipoprotein localization factors"/>
    <property type="match status" value="1"/>
</dbReference>
<reference evidence="2 3" key="1">
    <citation type="submission" date="2024-10" db="EMBL/GenBank/DDBJ databases">
        <title>The Natural Products Discovery Center: Release of the First 8490 Sequenced Strains for Exploring Actinobacteria Biosynthetic Diversity.</title>
        <authorList>
            <person name="Kalkreuter E."/>
            <person name="Kautsar S.A."/>
            <person name="Yang D."/>
            <person name="Bader C.D."/>
            <person name="Teijaro C.N."/>
            <person name="Fluegel L."/>
            <person name="Davis C.M."/>
            <person name="Simpson J.R."/>
            <person name="Lauterbach L."/>
            <person name="Steele A.D."/>
            <person name="Gui C."/>
            <person name="Meng S."/>
            <person name="Li G."/>
            <person name="Viehrig K."/>
            <person name="Ye F."/>
            <person name="Su P."/>
            <person name="Kiefer A.F."/>
            <person name="Nichols A."/>
            <person name="Cepeda A.J."/>
            <person name="Yan W."/>
            <person name="Fan B."/>
            <person name="Jiang Y."/>
            <person name="Adhikari A."/>
            <person name="Zheng C.-J."/>
            <person name="Schuster L."/>
            <person name="Cowan T.M."/>
            <person name="Smanski M.J."/>
            <person name="Chevrette M.G."/>
            <person name="De Carvalho L.P.S."/>
            <person name="Shen B."/>
        </authorList>
    </citation>
    <scope>NUCLEOTIDE SEQUENCE [LARGE SCALE GENOMIC DNA]</scope>
    <source>
        <strain evidence="2 3">NPDC002173</strain>
    </source>
</reference>
<evidence type="ECO:0000256" key="1">
    <source>
        <dbReference type="SAM" id="SignalP"/>
    </source>
</evidence>
<feature type="signal peptide" evidence="1">
    <location>
        <begin position="1"/>
        <end position="27"/>
    </location>
</feature>
<evidence type="ECO:0000313" key="2">
    <source>
        <dbReference type="EMBL" id="MFF3664198.1"/>
    </source>
</evidence>
<sequence>MRRMIATVACAGAAALMAPTIAAPAYAQTRAADPVSALAKQFKVKRGVHMTSATKMSVAGMPGFKSRTEGDVQFGRSGIVASDLTTRNDFGNLFEDDEDLQGLNEPMRTITINKTAYVSGGIFGDIIPSDKTWLRVPTGASATSLGGDQFVNVFNARSLRAVLATTKAKGNGGTLDGTRTTVYRGSITLKQLAASSPAMKKQLADLDAKSGKTVLNWKLWVGADQLVRRVTTAVTFTIKSKKMSIDMDLTGDTKFTKWGSKVSITAPPASEVATSADIDGSVPEVPTIITPGMMAAKS</sequence>
<keyword evidence="3" id="KW-1185">Reference proteome</keyword>
<evidence type="ECO:0008006" key="4">
    <source>
        <dbReference type="Google" id="ProtNLM"/>
    </source>
</evidence>
<keyword evidence="1" id="KW-0732">Signal</keyword>
<name>A0ABW6SK20_9ACTN</name>